<evidence type="ECO:0008006" key="3">
    <source>
        <dbReference type="Google" id="ProtNLM"/>
    </source>
</evidence>
<evidence type="ECO:0000313" key="1">
    <source>
        <dbReference type="EMBL" id="KUY17260.1"/>
    </source>
</evidence>
<protein>
    <recommendedName>
        <fullName evidence="3">SprT-like domain-containing protein</fullName>
    </recommendedName>
</protein>
<evidence type="ECO:0000313" key="2">
    <source>
        <dbReference type="Proteomes" id="UP000064412"/>
    </source>
</evidence>
<dbReference type="EMBL" id="LNOI01000004">
    <property type="protein sequence ID" value="KUY17260.1"/>
    <property type="molecule type" value="Genomic_DNA"/>
</dbReference>
<dbReference type="AlphaFoldDB" id="A0ABD4DKK3"/>
<proteinExistence type="predicted"/>
<comment type="caution">
    <text evidence="1">The sequence shown here is derived from an EMBL/GenBank/DDBJ whole genome shotgun (WGS) entry which is preliminary data.</text>
</comment>
<sequence length="438" mass="49441">MLIFNGCRTNDEAIKNERQIQGAEYSSKTLWNEDEKYINNVIKIYNQNKETVSKSTQIKGEPFWDYAMTMGQFNESYLEVPIVNQEKVVQILRVIRKGSQVYFGSNSEEKASLDFFQQLIFGKYTTIKGEEERKGKVQNTGNGALADGQYICTTRKISMWYPDDNNNPDGSGHWETYYESRCLWVEQEKTDIIVPCVGPGCDGAGDPGGGTPGFPYPDEADKIDVEPLKDYPCAYAIAQELPNLNNELAAALKKIFKNSDKYNITFKPSDILKSTDPTDGITQGPKDPANYKGGVYNQTIFLNKYMLQNATKEYILATMYHEVVHAYLNSELNRLGQQQFEIEYPKIIIDHTSIVDAVGGQLIVNVFRYYPDHQEAAAYIDTLHDILISYNPNLSPKTASSLSKSGMVDLTPEEMEINSRERGIDKTLGQQKGTKCTN</sequence>
<name>A0ABD4DKK3_ELIMR</name>
<accession>A0ABD4DKK3</accession>
<organism evidence="1 2">
    <name type="scientific">Elizabethkingia miricola</name>
    <name type="common">Chryseobacterium miricola</name>
    <dbReference type="NCBI Taxonomy" id="172045"/>
    <lineage>
        <taxon>Bacteria</taxon>
        <taxon>Pseudomonadati</taxon>
        <taxon>Bacteroidota</taxon>
        <taxon>Flavobacteriia</taxon>
        <taxon>Flavobacteriales</taxon>
        <taxon>Weeksellaceae</taxon>
        <taxon>Elizabethkingia</taxon>
    </lineage>
</organism>
<dbReference type="Proteomes" id="UP000064412">
    <property type="component" value="Unassembled WGS sequence"/>
</dbReference>
<gene>
    <name evidence="1" type="ORF">ATB95_12880</name>
</gene>
<reference evidence="1 2" key="1">
    <citation type="submission" date="2015-11" db="EMBL/GenBank/DDBJ databases">
        <authorList>
            <person name="Nicholson A.C."/>
            <person name="Humrighouse B.W."/>
            <person name="Graziano J."/>
            <person name="Lasker B."/>
            <person name="Whitney A.M."/>
            <person name="Mcquiston J.R."/>
        </authorList>
    </citation>
    <scope>NUCLEOTIDE SEQUENCE [LARGE SCALE GENOMIC DNA]</scope>
    <source>
        <strain evidence="1 2">G4071</strain>
    </source>
</reference>